<sequence>MRFMLRKGLVILRPGDGDEAEWSDWIAAHAGQVFKLRGADRGAALHAMGNEAEACREPLNITSRSPGELRLISNFAHTPFVLDGMTYAGIEGFWQGLKFPDEADRQRLAGLYGSAARDAGYYAPRSEELHYGGKRVLIGTWDHWQLMKRACIAKFAQHDGARAALHATGKRPLVHHVKPDSRTIPGVIMAQIWMAIRARL</sequence>
<dbReference type="InterPro" id="IPR037238">
    <property type="entry name" value="YbiA-like_sf"/>
</dbReference>
<evidence type="ECO:0000313" key="4">
    <source>
        <dbReference type="Proteomes" id="UP000248021"/>
    </source>
</evidence>
<organism evidence="3 4">
    <name type="scientific">Chelatococcus asaccharovorans</name>
    <dbReference type="NCBI Taxonomy" id="28210"/>
    <lineage>
        <taxon>Bacteria</taxon>
        <taxon>Pseudomonadati</taxon>
        <taxon>Pseudomonadota</taxon>
        <taxon>Alphaproteobacteria</taxon>
        <taxon>Hyphomicrobiales</taxon>
        <taxon>Chelatococcaceae</taxon>
        <taxon>Chelatococcus</taxon>
    </lineage>
</organism>
<proteinExistence type="predicted"/>
<dbReference type="InterPro" id="IPR012816">
    <property type="entry name" value="NADAR"/>
</dbReference>
<evidence type="ECO:0000313" key="3">
    <source>
        <dbReference type="EMBL" id="PXW54553.1"/>
    </source>
</evidence>
<dbReference type="InterPro" id="IPR012596">
    <property type="entry name" value="Phage_T4_Y12G"/>
</dbReference>
<dbReference type="EMBL" id="QJJK01000011">
    <property type="protein sequence ID" value="PXW54553.1"/>
    <property type="molecule type" value="Genomic_DNA"/>
</dbReference>
<dbReference type="AlphaFoldDB" id="A0A2V3TZ81"/>
<accession>A0A2V3TZ81</accession>
<dbReference type="Pfam" id="PF08010">
    <property type="entry name" value="Phage_30_3"/>
    <property type="match status" value="1"/>
</dbReference>
<comment type="caution">
    <text evidence="3">The sequence shown here is derived from an EMBL/GenBank/DDBJ whole genome shotgun (WGS) entry which is preliminary data.</text>
</comment>
<comment type="catalytic activity">
    <reaction evidence="2">
        <text>2,5-diamino-6-hydroxy-4-(5-phosphoribosylamino)-pyrimidine + H2O = 2,5,6-triamino-4-hydroxypyrimidine + D-ribose 5-phosphate</text>
        <dbReference type="Rhea" id="RHEA:23436"/>
        <dbReference type="ChEBI" id="CHEBI:15377"/>
        <dbReference type="ChEBI" id="CHEBI:58614"/>
        <dbReference type="ChEBI" id="CHEBI:78346"/>
        <dbReference type="ChEBI" id="CHEBI:137796"/>
    </reaction>
</comment>
<evidence type="ECO:0000256" key="1">
    <source>
        <dbReference type="ARBA" id="ARBA00000022"/>
    </source>
</evidence>
<evidence type="ECO:0000256" key="2">
    <source>
        <dbReference type="ARBA" id="ARBA00000751"/>
    </source>
</evidence>
<dbReference type="Proteomes" id="UP000248021">
    <property type="component" value="Unassembled WGS sequence"/>
</dbReference>
<keyword evidence="4" id="KW-1185">Reference proteome</keyword>
<dbReference type="Gene3D" id="1.10.357.40">
    <property type="entry name" value="YbiA-like"/>
    <property type="match status" value="1"/>
</dbReference>
<reference evidence="3 4" key="1">
    <citation type="submission" date="2018-05" db="EMBL/GenBank/DDBJ databases">
        <title>Genomic Encyclopedia of Type Strains, Phase IV (KMG-IV): sequencing the most valuable type-strain genomes for metagenomic binning, comparative biology and taxonomic classification.</title>
        <authorList>
            <person name="Goeker M."/>
        </authorList>
    </citation>
    <scope>NUCLEOTIDE SEQUENCE [LARGE SCALE GENOMIC DNA]</scope>
    <source>
        <strain evidence="3 4">DSM 6462</strain>
    </source>
</reference>
<dbReference type="SUPFAM" id="SSF143990">
    <property type="entry name" value="YbiA-like"/>
    <property type="match status" value="1"/>
</dbReference>
<name>A0A2V3TZ81_9HYPH</name>
<protein>
    <submittedName>
        <fullName evidence="3">Uncharacterized protein</fullName>
    </submittedName>
</protein>
<gene>
    <name evidence="3" type="ORF">C7450_11184</name>
</gene>
<comment type="catalytic activity">
    <reaction evidence="1">
        <text>5-amino-6-(5-phospho-D-ribosylamino)uracil + H2O = 5,6-diaminouracil + D-ribose 5-phosphate</text>
        <dbReference type="Rhea" id="RHEA:55020"/>
        <dbReference type="ChEBI" id="CHEBI:15377"/>
        <dbReference type="ChEBI" id="CHEBI:46252"/>
        <dbReference type="ChEBI" id="CHEBI:58453"/>
        <dbReference type="ChEBI" id="CHEBI:78346"/>
    </reaction>
</comment>
<dbReference type="CDD" id="cd15457">
    <property type="entry name" value="NADAR"/>
    <property type="match status" value="1"/>
</dbReference>